<proteinExistence type="predicted"/>
<evidence type="ECO:0000256" key="1">
    <source>
        <dbReference type="SAM" id="MobiDB-lite"/>
    </source>
</evidence>
<evidence type="ECO:0000313" key="2">
    <source>
        <dbReference type="Proteomes" id="UP000515160"/>
    </source>
</evidence>
<organism evidence="2 3">
    <name type="scientific">Drosophila albomicans</name>
    <name type="common">Fruit fly</name>
    <dbReference type="NCBI Taxonomy" id="7291"/>
    <lineage>
        <taxon>Eukaryota</taxon>
        <taxon>Metazoa</taxon>
        <taxon>Ecdysozoa</taxon>
        <taxon>Arthropoda</taxon>
        <taxon>Hexapoda</taxon>
        <taxon>Insecta</taxon>
        <taxon>Pterygota</taxon>
        <taxon>Neoptera</taxon>
        <taxon>Endopterygota</taxon>
        <taxon>Diptera</taxon>
        <taxon>Brachycera</taxon>
        <taxon>Muscomorpha</taxon>
        <taxon>Ephydroidea</taxon>
        <taxon>Drosophilidae</taxon>
        <taxon>Drosophila</taxon>
    </lineage>
</organism>
<name>A0A6P8X6I7_DROAB</name>
<dbReference type="RefSeq" id="XP_034107468.1">
    <property type="nucleotide sequence ID" value="XM_034251577.2"/>
</dbReference>
<reference evidence="3" key="1">
    <citation type="submission" date="2025-08" db="UniProtKB">
        <authorList>
            <consortium name="RefSeq"/>
        </authorList>
    </citation>
    <scope>IDENTIFICATION</scope>
    <source>
        <strain evidence="3">15112-1751.03</strain>
        <tissue evidence="3">Whole Adult</tissue>
    </source>
</reference>
<dbReference type="GeneID" id="117570114"/>
<evidence type="ECO:0000313" key="3">
    <source>
        <dbReference type="RefSeq" id="XP_034107468.1"/>
    </source>
</evidence>
<dbReference type="Proteomes" id="UP000515160">
    <property type="component" value="Chromosome 3"/>
</dbReference>
<feature type="region of interest" description="Disordered" evidence="1">
    <location>
        <begin position="79"/>
        <end position="99"/>
    </location>
</feature>
<keyword evidence="2" id="KW-1185">Reference proteome</keyword>
<gene>
    <name evidence="3" type="primary">LOC117570114</name>
</gene>
<dbReference type="OrthoDB" id="7847194at2759"/>
<accession>A0A6P8X6I7</accession>
<dbReference type="AlphaFoldDB" id="A0A6P8X6I7"/>
<sequence length="99" mass="11660">MDMVEKPIISELNGAKKLKKALTPPPSEIDMNEPIYDYMKYNNKKKSKAASMLTNKKRVSFKRIVEQVTFTDDWKMLTSESNLRTEEEQRKSSNLRRNF</sequence>
<protein>
    <submittedName>
        <fullName evidence="3">Uncharacterized protein LOC117570114</fullName>
    </submittedName>
</protein>